<dbReference type="PANTHER" id="PTHR43751">
    <property type="entry name" value="SULFATASE"/>
    <property type="match status" value="1"/>
</dbReference>
<dbReference type="PANTHER" id="PTHR43751:SF3">
    <property type="entry name" value="SULFATASE N-TERMINAL DOMAIN-CONTAINING PROTEIN"/>
    <property type="match status" value="1"/>
</dbReference>
<reference evidence="2" key="2">
    <citation type="submission" date="2020-09" db="EMBL/GenBank/DDBJ databases">
        <authorList>
            <person name="Sun Q."/>
            <person name="Zhou Y."/>
        </authorList>
    </citation>
    <scope>NUCLEOTIDE SEQUENCE</scope>
    <source>
        <strain evidence="2">CGMCC 1.15371</strain>
    </source>
</reference>
<dbReference type="InterPro" id="IPR052701">
    <property type="entry name" value="GAG_Ulvan_Degrading_Sulfatases"/>
</dbReference>
<dbReference type="Proteomes" id="UP000628775">
    <property type="component" value="Unassembled WGS sequence"/>
</dbReference>
<feature type="domain" description="Sulfatase N-terminal" evidence="1">
    <location>
        <begin position="5"/>
        <end position="328"/>
    </location>
</feature>
<dbReference type="SUPFAM" id="SSF53649">
    <property type="entry name" value="Alkaline phosphatase-like"/>
    <property type="match status" value="1"/>
</dbReference>
<evidence type="ECO:0000313" key="3">
    <source>
        <dbReference type="Proteomes" id="UP000628775"/>
    </source>
</evidence>
<gene>
    <name evidence="2" type="ORF">GCM10011391_00460</name>
</gene>
<keyword evidence="3" id="KW-1185">Reference proteome</keyword>
<name>A0A8J2VJ11_9BACL</name>
<dbReference type="CDD" id="cd16148">
    <property type="entry name" value="sulfatase_like"/>
    <property type="match status" value="1"/>
</dbReference>
<dbReference type="InterPro" id="IPR017850">
    <property type="entry name" value="Alkaline_phosphatase_core_sf"/>
</dbReference>
<evidence type="ECO:0000259" key="1">
    <source>
        <dbReference type="Pfam" id="PF00884"/>
    </source>
</evidence>
<evidence type="ECO:0000313" key="2">
    <source>
        <dbReference type="EMBL" id="GGE26027.1"/>
    </source>
</evidence>
<sequence>MRFIYFDIDSLRPDHMSCYGYHRQTTPNIDKIAERGMKFNRCYAASSPCVPSRASFMSGRFGVNHGALTHWGPGYNFYYPEGDGHSAKYPFFTRYLREAGYKTVTFSSFGDRHHAWWYFAGWNEVHTHTLREGNENADEVNESVIPWLKAHGTEDNYFLHIQYWDPHTLYTCPKEYVEQWKESPVNAFPSEAIIREHQSDSFPRSASFLHTVDNIPPTMPRQINNRDDYKHLIDGYDGAISFMDEQIGHIVKTLESLGIEDEVCFIISADHAESLGEQGIYGEHASATEAVHHLPLIMSIPGVTKSSQEYDGFLYNVDVIATLADLVGLPIPSGWDGQSYVSTLKGEEQEGRPYLVMDHALYTCQRAVRDEKWYYIRTYHPGLYRFEDVTLYDMINDPNQTKNVAKAFPEIITLMNSRLAEWEQEHLGYPLNMVDPLQEVVKTGPWKYVTLESWIEHLNRSGWGNAAKELEAKFIKADELASAYGEV</sequence>
<organism evidence="2 3">
    <name type="scientific">Pullulanibacillus camelliae</name>
    <dbReference type="NCBI Taxonomy" id="1707096"/>
    <lineage>
        <taxon>Bacteria</taxon>
        <taxon>Bacillati</taxon>
        <taxon>Bacillota</taxon>
        <taxon>Bacilli</taxon>
        <taxon>Bacillales</taxon>
        <taxon>Sporolactobacillaceae</taxon>
        <taxon>Pullulanibacillus</taxon>
    </lineage>
</organism>
<dbReference type="RefSeq" id="WP_188687687.1">
    <property type="nucleotide sequence ID" value="NZ_BMIR01000001.1"/>
</dbReference>
<proteinExistence type="predicted"/>
<dbReference type="Gene3D" id="3.40.720.10">
    <property type="entry name" value="Alkaline Phosphatase, subunit A"/>
    <property type="match status" value="1"/>
</dbReference>
<dbReference type="EMBL" id="BMIR01000001">
    <property type="protein sequence ID" value="GGE26027.1"/>
    <property type="molecule type" value="Genomic_DNA"/>
</dbReference>
<dbReference type="AlphaFoldDB" id="A0A8J2VJ11"/>
<reference evidence="2" key="1">
    <citation type="journal article" date="2014" name="Int. J. Syst. Evol. Microbiol.">
        <title>Complete genome sequence of Corynebacterium casei LMG S-19264T (=DSM 44701T), isolated from a smear-ripened cheese.</title>
        <authorList>
            <consortium name="US DOE Joint Genome Institute (JGI-PGF)"/>
            <person name="Walter F."/>
            <person name="Albersmeier A."/>
            <person name="Kalinowski J."/>
            <person name="Ruckert C."/>
        </authorList>
    </citation>
    <scope>NUCLEOTIDE SEQUENCE</scope>
    <source>
        <strain evidence="2">CGMCC 1.15371</strain>
    </source>
</reference>
<accession>A0A8J2VJ11</accession>
<protein>
    <submittedName>
        <fullName evidence="2">Sulfatase</fullName>
    </submittedName>
</protein>
<dbReference type="InterPro" id="IPR000917">
    <property type="entry name" value="Sulfatase_N"/>
</dbReference>
<comment type="caution">
    <text evidence="2">The sequence shown here is derived from an EMBL/GenBank/DDBJ whole genome shotgun (WGS) entry which is preliminary data.</text>
</comment>
<dbReference type="Pfam" id="PF00884">
    <property type="entry name" value="Sulfatase"/>
    <property type="match status" value="1"/>
</dbReference>